<dbReference type="STRING" id="1123349.SAMN02744037_01587"/>
<dbReference type="AlphaFoldDB" id="A0A1M6PKG6"/>
<keyword evidence="3" id="KW-1185">Reference proteome</keyword>
<evidence type="ECO:0000256" key="1">
    <source>
        <dbReference type="SAM" id="Coils"/>
    </source>
</evidence>
<dbReference type="Proteomes" id="UP000242497">
    <property type="component" value="Unassembled WGS sequence"/>
</dbReference>
<accession>A0A1M6PKG6</accession>
<protein>
    <submittedName>
        <fullName evidence="2">Uncharacterized protein</fullName>
    </submittedName>
</protein>
<evidence type="ECO:0000313" key="2">
    <source>
        <dbReference type="EMBL" id="SHK08472.1"/>
    </source>
</evidence>
<evidence type="ECO:0000313" key="3">
    <source>
        <dbReference type="Proteomes" id="UP000242497"/>
    </source>
</evidence>
<name>A0A1M6PKG6_9FIRM</name>
<feature type="coiled-coil region" evidence="1">
    <location>
        <begin position="220"/>
        <end position="250"/>
    </location>
</feature>
<organism evidence="2 3">
    <name type="scientific">Tepidibacter formicigenes DSM 15518</name>
    <dbReference type="NCBI Taxonomy" id="1123349"/>
    <lineage>
        <taxon>Bacteria</taxon>
        <taxon>Bacillati</taxon>
        <taxon>Bacillota</taxon>
        <taxon>Clostridia</taxon>
        <taxon>Peptostreptococcales</taxon>
        <taxon>Peptostreptococcaceae</taxon>
        <taxon>Tepidibacter</taxon>
    </lineage>
</organism>
<reference evidence="3" key="1">
    <citation type="submission" date="2016-11" db="EMBL/GenBank/DDBJ databases">
        <authorList>
            <person name="Varghese N."/>
            <person name="Submissions S."/>
        </authorList>
    </citation>
    <scope>NUCLEOTIDE SEQUENCE [LARGE SCALE GENOMIC DNA]</scope>
    <source>
        <strain evidence="3">DSM 15518</strain>
    </source>
</reference>
<keyword evidence="1" id="KW-0175">Coiled coil</keyword>
<dbReference type="EMBL" id="FRAE01000032">
    <property type="protein sequence ID" value="SHK08472.1"/>
    <property type="molecule type" value="Genomic_DNA"/>
</dbReference>
<sequence>MYDFLNNFHKRMEKLSYSFLIDNKISVTSQLKNYGFDTNEQINLVYILMCFVLDKSLKDEESTLDNMSSYLDKIILNYFNKYINEEEVREITRFIIYRVLRNEGKPFIFNTLNYSNNESVTYEYHLLQQKPSKDNKNKSTFYLTQEGYRLLLSSLEIDEKMQIDINQMILELSLKRKNFSQGLTAIENLNNLIRSQISVINNFIYKTRENIFSINQEEFQNNFLKNIEVLKEQNDRFEELKNIVILEEERLMSNDKIIDENLESLRQLGRIKELLISISQKSGYLISKHFQFKDEYKKALEEASYYYSNKRINIKEDILKPIEENAMALENFYKLINPFFVPKIKKKFNINKILEEQKIYTSEDEEDEVEIEEIKEEQEIINKLRKRKEEYKGIISCILEFIVKQKNTTFKEIIDYYSSKNDEEFKKLVPTVRELSEIIIEFLRIGEIDIEQMISEYEESYINEEIELDLRQMLVDEINEKYKFAFLKKLIFLKSDEIDIVEVKERVDIDKNIENFEFATIETMRCPNFIMKVE</sequence>
<proteinExistence type="predicted"/>
<dbReference type="RefSeq" id="WP_072888875.1">
    <property type="nucleotide sequence ID" value="NZ_FRAE01000032.1"/>
</dbReference>
<gene>
    <name evidence="2" type="ORF">SAMN02744037_01587</name>
</gene>
<dbReference type="OrthoDB" id="1643270at2"/>